<evidence type="ECO:0000313" key="11">
    <source>
        <dbReference type="EMBL" id="MDV7263315.1"/>
    </source>
</evidence>
<organism evidence="11 12">
    <name type="scientific">Rhodococcus oxybenzonivorans</name>
    <dbReference type="NCBI Taxonomy" id="1990687"/>
    <lineage>
        <taxon>Bacteria</taxon>
        <taxon>Bacillati</taxon>
        <taxon>Actinomycetota</taxon>
        <taxon>Actinomycetes</taxon>
        <taxon>Mycobacteriales</taxon>
        <taxon>Nocardiaceae</taxon>
        <taxon>Rhodococcus</taxon>
    </lineage>
</organism>
<proteinExistence type="inferred from homology"/>
<protein>
    <submittedName>
        <fullName evidence="11">Type VII secretion protein EccB</fullName>
    </submittedName>
</protein>
<dbReference type="Proteomes" id="UP001185863">
    <property type="component" value="Unassembled WGS sequence"/>
</dbReference>
<evidence type="ECO:0000256" key="5">
    <source>
        <dbReference type="ARBA" id="ARBA00022741"/>
    </source>
</evidence>
<dbReference type="GO" id="GO:0016787">
    <property type="term" value="F:hydrolase activity"/>
    <property type="evidence" value="ECO:0007669"/>
    <property type="project" value="UniProtKB-KW"/>
</dbReference>
<feature type="transmembrane region" description="Helical" evidence="10">
    <location>
        <begin position="43"/>
        <end position="64"/>
    </location>
</feature>
<evidence type="ECO:0000256" key="8">
    <source>
        <dbReference type="ARBA" id="ARBA00022989"/>
    </source>
</evidence>
<evidence type="ECO:0000256" key="6">
    <source>
        <dbReference type="ARBA" id="ARBA00022801"/>
    </source>
</evidence>
<evidence type="ECO:0000256" key="7">
    <source>
        <dbReference type="ARBA" id="ARBA00022840"/>
    </source>
</evidence>
<gene>
    <name evidence="11" type="primary">eccB</name>
    <name evidence="11" type="ORF">R4315_01915</name>
</gene>
<reference evidence="11" key="1">
    <citation type="submission" date="2023-10" db="EMBL/GenBank/DDBJ databases">
        <title>Development of a sustainable strategy for remediation of hydrocarbon-contaminated territories based on the waste exchange concept.</title>
        <authorList>
            <person name="Krivoruchko A."/>
        </authorList>
    </citation>
    <scope>NUCLEOTIDE SEQUENCE</scope>
    <source>
        <strain evidence="11">IEGM 68</strain>
    </source>
</reference>
<accession>A0AAE5A413</accession>
<dbReference type="GO" id="GO:0005576">
    <property type="term" value="C:extracellular region"/>
    <property type="evidence" value="ECO:0007669"/>
    <property type="project" value="TreeGrafter"/>
</dbReference>
<evidence type="ECO:0000256" key="9">
    <source>
        <dbReference type="ARBA" id="ARBA00023136"/>
    </source>
</evidence>
<name>A0AAE5A413_9NOCA</name>
<keyword evidence="9 10" id="KW-0472">Membrane</keyword>
<dbReference type="PANTHER" id="PTHR40765">
    <property type="entry name" value="ESX-2 SECRETION SYSTEM ATPASE ECCB2"/>
    <property type="match status" value="1"/>
</dbReference>
<keyword evidence="3" id="KW-1003">Cell membrane</keyword>
<comment type="caution">
    <text evidence="11">The sequence shown here is derived from an EMBL/GenBank/DDBJ whole genome shotgun (WGS) entry which is preliminary data.</text>
</comment>
<sequence>MAVTPTTRWQVNGYRFLVRRMEHALVRRDVRMLHDPMRSQSRALAVGVVIASLGLAGCAALALFRPQDKIGDASIVVGKDSGAMFVVMGDTLRPVLNLSSARLIVGQAEKPVIVKESEIDTRPRGALVGIPGAPSALPPGDAAAKTPWAVCDSVGADGHRAVTTSVVVGEPDPIEGGGGLARDQALLVSTSDAAYLMYNGTRAKIDLHDPAITRALGLENATPRPVSLGFVNAVPEVPPLVAPSIPGAGSQPRFTLRDKVIGSVFQVVIGSETTHYVVLRDGIQKISSAVANLIFLSDSHGDIEMSSVSPDATNRIPSVEQIAVSSFPESAPEIVDAISSPVSCLIWKPLRGQDETAASGPAAELSLIAGRSLPIPDGAHTVKLAQADGGGDSADFVYVEPGSGGFVQATGIEPHSTRRDSTFFVADTGVRFGVPDADAAKALGVTAEPPLAPWQILGLLAPGPTLAKSSALVAHDGVAPDPDPAAVASGSN</sequence>
<comment type="similarity">
    <text evidence="2">Belongs to the EccB family.</text>
</comment>
<dbReference type="InterPro" id="IPR044857">
    <property type="entry name" value="T7SS_EccB_R1"/>
</dbReference>
<evidence type="ECO:0000256" key="4">
    <source>
        <dbReference type="ARBA" id="ARBA00022692"/>
    </source>
</evidence>
<dbReference type="PANTHER" id="PTHR40765:SF2">
    <property type="entry name" value="ESX-2 SECRETION SYSTEM ATPASE ECCB2"/>
    <property type="match status" value="1"/>
</dbReference>
<evidence type="ECO:0000256" key="3">
    <source>
        <dbReference type="ARBA" id="ARBA00022475"/>
    </source>
</evidence>
<keyword evidence="7" id="KW-0067">ATP-binding</keyword>
<dbReference type="InterPro" id="IPR042485">
    <property type="entry name" value="T7SS_EccB_R3"/>
</dbReference>
<dbReference type="InterPro" id="IPR007795">
    <property type="entry name" value="T7SS_EccB"/>
</dbReference>
<dbReference type="Gene3D" id="3.30.2390.20">
    <property type="entry name" value="Type VII secretion system EccB, repeat 1 domain"/>
    <property type="match status" value="1"/>
</dbReference>
<dbReference type="Gene3D" id="2.40.50.910">
    <property type="entry name" value="Type VII secretion system EccB, repeat 3 domain"/>
    <property type="match status" value="1"/>
</dbReference>
<dbReference type="GO" id="GO:0005524">
    <property type="term" value="F:ATP binding"/>
    <property type="evidence" value="ECO:0007669"/>
    <property type="project" value="UniProtKB-KW"/>
</dbReference>
<dbReference type="GO" id="GO:0005886">
    <property type="term" value="C:plasma membrane"/>
    <property type="evidence" value="ECO:0007669"/>
    <property type="project" value="UniProtKB-SubCell"/>
</dbReference>
<dbReference type="AlphaFoldDB" id="A0AAE5A413"/>
<dbReference type="EMBL" id="JAWLUP010000002">
    <property type="protein sequence ID" value="MDV7263315.1"/>
    <property type="molecule type" value="Genomic_DNA"/>
</dbReference>
<evidence type="ECO:0000313" key="12">
    <source>
        <dbReference type="Proteomes" id="UP001185863"/>
    </source>
</evidence>
<dbReference type="NCBIfam" id="TIGR03919">
    <property type="entry name" value="T7SS_EccB"/>
    <property type="match status" value="1"/>
</dbReference>
<dbReference type="RefSeq" id="WP_213577178.1">
    <property type="nucleotide sequence ID" value="NZ_JAWLUP010000002.1"/>
</dbReference>
<keyword evidence="4 10" id="KW-0812">Transmembrane</keyword>
<keyword evidence="8 10" id="KW-1133">Transmembrane helix</keyword>
<comment type="subcellular location">
    <subcellularLocation>
        <location evidence="1">Cell membrane</location>
        <topology evidence="1">Single-pass membrane protein</topology>
    </subcellularLocation>
</comment>
<keyword evidence="5" id="KW-0547">Nucleotide-binding</keyword>
<evidence type="ECO:0000256" key="2">
    <source>
        <dbReference type="ARBA" id="ARBA00008149"/>
    </source>
</evidence>
<evidence type="ECO:0000256" key="10">
    <source>
        <dbReference type="SAM" id="Phobius"/>
    </source>
</evidence>
<evidence type="ECO:0000256" key="1">
    <source>
        <dbReference type="ARBA" id="ARBA00004162"/>
    </source>
</evidence>
<dbReference type="Pfam" id="PF05108">
    <property type="entry name" value="T7SS_ESX1_EccB"/>
    <property type="match status" value="1"/>
</dbReference>
<keyword evidence="6" id="KW-0378">Hydrolase</keyword>